<organism evidence="3 4">
    <name type="scientific">Candidatus Scalindua rubra</name>
    <dbReference type="NCBI Taxonomy" id="1872076"/>
    <lineage>
        <taxon>Bacteria</taxon>
        <taxon>Pseudomonadati</taxon>
        <taxon>Planctomycetota</taxon>
        <taxon>Candidatus Brocadiia</taxon>
        <taxon>Candidatus Brocadiales</taxon>
        <taxon>Candidatus Scalinduaceae</taxon>
        <taxon>Candidatus Scalindua</taxon>
    </lineage>
</organism>
<dbReference type="Proteomes" id="UP000094056">
    <property type="component" value="Unassembled WGS sequence"/>
</dbReference>
<comment type="caution">
    <text evidence="3">The sequence shown here is derived from an EMBL/GenBank/DDBJ whole genome shotgun (WGS) entry which is preliminary data.</text>
</comment>
<sequence>MFKKKKVTQPDQPVPNIPEDSKLADESKKGFKEENESGKESKMAHLTSDAKIKGTIKFDGAMRVDGKVEGKIVTDNGELFVGETGTVEATVKTRSAVIEGRVDGNITASDKVVLKQKARLIGDLQAKKLVIEDGVVFVGQCNVNHEEV</sequence>
<accession>A0A1E3X4G2</accession>
<evidence type="ECO:0000313" key="4">
    <source>
        <dbReference type="Proteomes" id="UP000094056"/>
    </source>
</evidence>
<name>A0A1E3X4G2_9BACT</name>
<reference evidence="3 4" key="1">
    <citation type="submission" date="2016-07" db="EMBL/GenBank/DDBJ databases">
        <title>Draft genome of Scalindua rubra, obtained from a brine-seawater interface in the Red Sea, sheds light on salt adaptation in anammox bacteria.</title>
        <authorList>
            <person name="Speth D.R."/>
            <person name="Lagkouvardos I."/>
            <person name="Wang Y."/>
            <person name="Qian P.-Y."/>
            <person name="Dutilh B.E."/>
            <person name="Jetten M.S."/>
        </authorList>
    </citation>
    <scope>NUCLEOTIDE SEQUENCE [LARGE SCALE GENOMIC DNA]</scope>
    <source>
        <strain evidence="3">BSI-1</strain>
    </source>
</reference>
<dbReference type="Pfam" id="PF04519">
    <property type="entry name" value="Bactofilin"/>
    <property type="match status" value="1"/>
</dbReference>
<evidence type="ECO:0000256" key="2">
    <source>
        <dbReference type="SAM" id="MobiDB-lite"/>
    </source>
</evidence>
<gene>
    <name evidence="3" type="ORF">SCARUB_04381</name>
</gene>
<feature type="compositionally biased region" description="Basic and acidic residues" evidence="2">
    <location>
        <begin position="19"/>
        <end position="46"/>
    </location>
</feature>
<comment type="similarity">
    <text evidence="1">Belongs to the bactofilin family.</text>
</comment>
<feature type="region of interest" description="Disordered" evidence="2">
    <location>
        <begin position="1"/>
        <end position="46"/>
    </location>
</feature>
<protein>
    <submittedName>
        <fullName evidence="3">Polymer-forming cytoskeletal</fullName>
    </submittedName>
</protein>
<dbReference type="PANTHER" id="PTHR35024">
    <property type="entry name" value="HYPOTHETICAL CYTOSOLIC PROTEIN"/>
    <property type="match status" value="1"/>
</dbReference>
<evidence type="ECO:0000313" key="3">
    <source>
        <dbReference type="EMBL" id="ODS30511.1"/>
    </source>
</evidence>
<dbReference type="EMBL" id="MAYW01000214">
    <property type="protein sequence ID" value="ODS30511.1"/>
    <property type="molecule type" value="Genomic_DNA"/>
</dbReference>
<proteinExistence type="inferred from homology"/>
<dbReference type="InterPro" id="IPR007607">
    <property type="entry name" value="BacA/B"/>
</dbReference>
<evidence type="ECO:0000256" key="1">
    <source>
        <dbReference type="ARBA" id="ARBA00044755"/>
    </source>
</evidence>
<dbReference type="PANTHER" id="PTHR35024:SF4">
    <property type="entry name" value="POLYMER-FORMING CYTOSKELETAL PROTEIN"/>
    <property type="match status" value="1"/>
</dbReference>
<dbReference type="AlphaFoldDB" id="A0A1E3X4G2"/>